<evidence type="ECO:0000256" key="1">
    <source>
        <dbReference type="ARBA" id="ARBA00022630"/>
    </source>
</evidence>
<keyword evidence="1" id="KW-0285">Flavoprotein</keyword>
<sequence length="269" mass="30896">MCDKDGIPTELYYSMYEELARNELGAIITGFTYISLKGKAMQPGQAGIDSSEKIPFFRKLTDLVHRYNCRIFLQIAHTGRQTRSVDTGMEVVGCSDKRSFYFKDKPRKLNRTEIVDIINRFGNSALYSKNAGFDGVQIHAAHGYLIHQFLLSNINNRKDEYGINPETGIGTKFLEEVINNIRDKCGLNFPVLVKISGGVDYKNSFSEEQFIHLIRFFEQLKVDGIEISYGTMDYALNIFRGDLPLDLVLAQNPIYKTRNKLKKRFWKTF</sequence>
<dbReference type="GO" id="GO:0010181">
    <property type="term" value="F:FMN binding"/>
    <property type="evidence" value="ECO:0007669"/>
    <property type="project" value="InterPro"/>
</dbReference>
<dbReference type="InterPro" id="IPR001155">
    <property type="entry name" value="OxRdtase_FMN_N"/>
</dbReference>
<accession>X1SIZ3</accession>
<feature type="non-terminal residue" evidence="4">
    <location>
        <position position="269"/>
    </location>
</feature>
<dbReference type="EMBL" id="BARW01010669">
    <property type="protein sequence ID" value="GAI79106.1"/>
    <property type="molecule type" value="Genomic_DNA"/>
</dbReference>
<proteinExistence type="predicted"/>
<dbReference type="InterPro" id="IPR051799">
    <property type="entry name" value="NADH_flavin_oxidoreductase"/>
</dbReference>
<dbReference type="InterPro" id="IPR013785">
    <property type="entry name" value="Aldolase_TIM"/>
</dbReference>
<keyword evidence="2" id="KW-0560">Oxidoreductase</keyword>
<comment type="caution">
    <text evidence="4">The sequence shown here is derived from an EMBL/GenBank/DDBJ whole genome shotgun (WGS) entry which is preliminary data.</text>
</comment>
<dbReference type="Pfam" id="PF00724">
    <property type="entry name" value="Oxidored_FMN"/>
    <property type="match status" value="1"/>
</dbReference>
<dbReference type="GO" id="GO:0016491">
    <property type="term" value="F:oxidoreductase activity"/>
    <property type="evidence" value="ECO:0007669"/>
    <property type="project" value="UniProtKB-KW"/>
</dbReference>
<name>X1SIZ3_9ZZZZ</name>
<dbReference type="PANTHER" id="PTHR43656">
    <property type="entry name" value="BINDING OXIDOREDUCTASE, PUTATIVE (AFU_ORTHOLOGUE AFUA_2G08260)-RELATED"/>
    <property type="match status" value="1"/>
</dbReference>
<evidence type="ECO:0000313" key="4">
    <source>
        <dbReference type="EMBL" id="GAI79106.1"/>
    </source>
</evidence>
<dbReference type="Gene3D" id="3.20.20.70">
    <property type="entry name" value="Aldolase class I"/>
    <property type="match status" value="1"/>
</dbReference>
<protein>
    <recommendedName>
        <fullName evidence="3">NADH:flavin oxidoreductase/NADH oxidase N-terminal domain-containing protein</fullName>
    </recommendedName>
</protein>
<dbReference type="SUPFAM" id="SSF51395">
    <property type="entry name" value="FMN-linked oxidoreductases"/>
    <property type="match status" value="1"/>
</dbReference>
<dbReference type="AlphaFoldDB" id="X1SIZ3"/>
<feature type="domain" description="NADH:flavin oxidoreductase/NADH oxidase N-terminal" evidence="3">
    <location>
        <begin position="3"/>
        <end position="223"/>
    </location>
</feature>
<reference evidence="4" key="1">
    <citation type="journal article" date="2014" name="Front. Microbiol.">
        <title>High frequency of phylogenetically diverse reductive dehalogenase-homologous genes in deep subseafloor sedimentary metagenomes.</title>
        <authorList>
            <person name="Kawai M."/>
            <person name="Futagami T."/>
            <person name="Toyoda A."/>
            <person name="Takaki Y."/>
            <person name="Nishi S."/>
            <person name="Hori S."/>
            <person name="Arai W."/>
            <person name="Tsubouchi T."/>
            <person name="Morono Y."/>
            <person name="Uchiyama I."/>
            <person name="Ito T."/>
            <person name="Fujiyama A."/>
            <person name="Inagaki F."/>
            <person name="Takami H."/>
        </authorList>
    </citation>
    <scope>NUCLEOTIDE SEQUENCE</scope>
    <source>
        <strain evidence="4">Expedition CK06-06</strain>
    </source>
</reference>
<gene>
    <name evidence="4" type="ORF">S12H4_20909</name>
</gene>
<evidence type="ECO:0000259" key="3">
    <source>
        <dbReference type="Pfam" id="PF00724"/>
    </source>
</evidence>
<dbReference type="PANTHER" id="PTHR43656:SF2">
    <property type="entry name" value="BINDING OXIDOREDUCTASE, PUTATIVE (AFU_ORTHOLOGUE AFUA_2G08260)-RELATED"/>
    <property type="match status" value="1"/>
</dbReference>
<organism evidence="4">
    <name type="scientific">marine sediment metagenome</name>
    <dbReference type="NCBI Taxonomy" id="412755"/>
    <lineage>
        <taxon>unclassified sequences</taxon>
        <taxon>metagenomes</taxon>
        <taxon>ecological metagenomes</taxon>
    </lineage>
</organism>
<evidence type="ECO:0000256" key="2">
    <source>
        <dbReference type="ARBA" id="ARBA00023002"/>
    </source>
</evidence>